<proteinExistence type="predicted"/>
<dbReference type="Gene3D" id="1.20.1280.50">
    <property type="match status" value="1"/>
</dbReference>
<keyword evidence="1" id="KW-0175">Coiled coil</keyword>
<dbReference type="EMBL" id="JACAZI010000003">
    <property type="protein sequence ID" value="KAF7365496.1"/>
    <property type="molecule type" value="Genomic_DNA"/>
</dbReference>
<evidence type="ECO:0000256" key="1">
    <source>
        <dbReference type="SAM" id="Coils"/>
    </source>
</evidence>
<dbReference type="Proteomes" id="UP000620124">
    <property type="component" value="Unassembled WGS sequence"/>
</dbReference>
<dbReference type="Gene3D" id="3.80.10.10">
    <property type="entry name" value="Ribonuclease Inhibitor"/>
    <property type="match status" value="1"/>
</dbReference>
<comment type="caution">
    <text evidence="3">The sequence shown here is derived from an EMBL/GenBank/DDBJ whole genome shotgun (WGS) entry which is preliminary data.</text>
</comment>
<dbReference type="OrthoDB" id="3005190at2759"/>
<name>A0A8H6YWA5_9AGAR</name>
<feature type="coiled-coil region" evidence="1">
    <location>
        <begin position="25"/>
        <end position="63"/>
    </location>
</feature>
<dbReference type="InterPro" id="IPR032675">
    <property type="entry name" value="LRR_dom_sf"/>
</dbReference>
<sequence>MLTSNLLTSETSAMPTPLSIRSVVLEQAERISQSSKAEIERLIQESELKASSLESQITALIELRDRERAISAALQYLISPIRTLPVELLVEIFSLAIRDDTHIKDAFRISQVCVDWRHVAHNTPRFWTGRITVELDGYDSEQADGLRAWLARSATLPVPVFFRVTRDYSHRIPEEILAISHRWLSLRLHGWLVQVPMSLVRRVAECRLDSLEELHLGTIDQEVSNFGHNTIPSFYTAPRLRKLTMSDFNSPQVLMPWAQLADLSFDFQSPDTALNILAQCTGLVKASIQTIGWHVLPEPRPDVLPLNHLHSLSVTFKFSGSPTHVVPFFHRLSAPVLEDICLDFGDIVPQGVVHWNEAHFTAFLLRSPNITRLELRDSYLTSEDLRAVLRHVPSLTKLELAYPQDGCDDAFINALKYTDGVDPFVPRLHSLLLEGIDENLFTEELLAGMIASRWWTDNELASRTVAPVVSRWKLVQLRHKFSEDFLGIVEDLRRNGLNIQFLT</sequence>
<dbReference type="SUPFAM" id="SSF52047">
    <property type="entry name" value="RNI-like"/>
    <property type="match status" value="1"/>
</dbReference>
<reference evidence="3" key="1">
    <citation type="submission" date="2020-05" db="EMBL/GenBank/DDBJ databases">
        <title>Mycena genomes resolve the evolution of fungal bioluminescence.</title>
        <authorList>
            <person name="Tsai I.J."/>
        </authorList>
    </citation>
    <scope>NUCLEOTIDE SEQUENCE</scope>
    <source>
        <strain evidence="3">CCC161011</strain>
    </source>
</reference>
<accession>A0A8H6YWA5</accession>
<evidence type="ECO:0000259" key="2">
    <source>
        <dbReference type="Pfam" id="PF12937"/>
    </source>
</evidence>
<dbReference type="Pfam" id="PF12937">
    <property type="entry name" value="F-box-like"/>
    <property type="match status" value="1"/>
</dbReference>
<organism evidence="3 4">
    <name type="scientific">Mycena venus</name>
    <dbReference type="NCBI Taxonomy" id="2733690"/>
    <lineage>
        <taxon>Eukaryota</taxon>
        <taxon>Fungi</taxon>
        <taxon>Dikarya</taxon>
        <taxon>Basidiomycota</taxon>
        <taxon>Agaricomycotina</taxon>
        <taxon>Agaricomycetes</taxon>
        <taxon>Agaricomycetidae</taxon>
        <taxon>Agaricales</taxon>
        <taxon>Marasmiineae</taxon>
        <taxon>Mycenaceae</taxon>
        <taxon>Mycena</taxon>
    </lineage>
</organism>
<dbReference type="InterPro" id="IPR036047">
    <property type="entry name" value="F-box-like_dom_sf"/>
</dbReference>
<evidence type="ECO:0000313" key="3">
    <source>
        <dbReference type="EMBL" id="KAF7365496.1"/>
    </source>
</evidence>
<gene>
    <name evidence="3" type="ORF">MVEN_00422600</name>
</gene>
<dbReference type="SUPFAM" id="SSF81383">
    <property type="entry name" value="F-box domain"/>
    <property type="match status" value="1"/>
</dbReference>
<protein>
    <recommendedName>
        <fullName evidence="2">F-box domain-containing protein</fullName>
    </recommendedName>
</protein>
<evidence type="ECO:0000313" key="4">
    <source>
        <dbReference type="Proteomes" id="UP000620124"/>
    </source>
</evidence>
<dbReference type="AlphaFoldDB" id="A0A8H6YWA5"/>
<dbReference type="InterPro" id="IPR001810">
    <property type="entry name" value="F-box_dom"/>
</dbReference>
<keyword evidence="4" id="KW-1185">Reference proteome</keyword>
<feature type="domain" description="F-box" evidence="2">
    <location>
        <begin position="82"/>
        <end position="128"/>
    </location>
</feature>